<dbReference type="UniPathway" id="UPA00148"/>
<evidence type="ECO:0000256" key="8">
    <source>
        <dbReference type="ARBA" id="ARBA00023136"/>
    </source>
</evidence>
<evidence type="ECO:0000256" key="3">
    <source>
        <dbReference type="ARBA" id="ARBA00006263"/>
    </source>
</evidence>
<keyword evidence="4 9" id="KW-1003">Cell membrane</keyword>
<reference evidence="10 11" key="1">
    <citation type="submission" date="2018-02" db="EMBL/GenBank/DDBJ databases">
        <title>Acetobacter orientalis genome.</title>
        <authorList>
            <person name="Nakashima N."/>
            <person name="Tamura T."/>
        </authorList>
    </citation>
    <scope>NUCLEOTIDE SEQUENCE [LARGE SCALE GENOMIC DNA]</scope>
    <source>
        <strain evidence="10 11">FAN1</strain>
    </source>
</reference>
<dbReference type="PANTHER" id="PTHR34308">
    <property type="entry name" value="COBALAMIN BIOSYNTHESIS PROTEIN CBIB"/>
    <property type="match status" value="1"/>
</dbReference>
<keyword evidence="5 9" id="KW-0169">Cobalamin biosynthesis</keyword>
<evidence type="ECO:0000256" key="7">
    <source>
        <dbReference type="ARBA" id="ARBA00022989"/>
    </source>
</evidence>
<dbReference type="Pfam" id="PF03186">
    <property type="entry name" value="CobD_Cbib"/>
    <property type="match status" value="1"/>
</dbReference>
<evidence type="ECO:0000313" key="10">
    <source>
        <dbReference type="EMBL" id="BBC80958.1"/>
    </source>
</evidence>
<dbReference type="KEGG" id="aot:AcetOri_orf03972"/>
<dbReference type="GO" id="GO:0048472">
    <property type="term" value="F:threonine-phosphate decarboxylase activity"/>
    <property type="evidence" value="ECO:0007669"/>
    <property type="project" value="InterPro"/>
</dbReference>
<evidence type="ECO:0000256" key="4">
    <source>
        <dbReference type="ARBA" id="ARBA00022475"/>
    </source>
</evidence>
<feature type="transmembrane region" description="Helical" evidence="9">
    <location>
        <begin position="350"/>
        <end position="367"/>
    </location>
</feature>
<sequence>MAAAWGGMVKGGSFVACSSPVWRGCSGCCLFGPSCELTACMLFFPLSICLPVAALAAVLEAQWGYPQILVRKIGHPVMWVGALISRLDTALNLSHFSQTKRRWLGVLGLALIVLIPLWVTGLVLQAGYAVLPAWAMLVVQAVATTALVAQRSLWVHVAAVGQGLRRGGLAGGRQAVSQIVGRDTSALTEAGIVRAALESLAENFSDGVVAPLFWAALFGLPGAVFYKAVNTADSMIGHLTPKHAAFGMAAAKLDDVINLPASRLAALCLVLAAPRANRKHAWRAVWRDAPKHRSPNAGWPEAAMAGALGLRLAGPRIYGGVKVEDSWMGHGTANATLTDLERGLALYRRACGFLIGLLLCAAAPFIIGL</sequence>
<evidence type="ECO:0000313" key="11">
    <source>
        <dbReference type="Proteomes" id="UP000270034"/>
    </source>
</evidence>
<keyword evidence="8 9" id="KW-0472">Membrane</keyword>
<feature type="transmembrane region" description="Helical" evidence="9">
    <location>
        <begin position="42"/>
        <end position="63"/>
    </location>
</feature>
<dbReference type="InterPro" id="IPR004485">
    <property type="entry name" value="Cobalamin_biosynth_CobD/CbiB"/>
</dbReference>
<name>A0A2Z5ZK20_9PROT</name>
<dbReference type="PANTHER" id="PTHR34308:SF1">
    <property type="entry name" value="COBALAMIN BIOSYNTHESIS PROTEIN CBIB"/>
    <property type="match status" value="1"/>
</dbReference>
<proteinExistence type="inferred from homology"/>
<comment type="caution">
    <text evidence="9">Lacks conserved residue(s) required for the propagation of feature annotation.</text>
</comment>
<gene>
    <name evidence="9" type="primary">cobD</name>
    <name evidence="10" type="ORF">AcetOrient_orf03972</name>
</gene>
<keyword evidence="7 9" id="KW-1133">Transmembrane helix</keyword>
<accession>A0A2Z5ZK20</accession>
<comment type="subcellular location">
    <subcellularLocation>
        <location evidence="1 9">Cell membrane</location>
        <topology evidence="1 9">Multi-pass membrane protein</topology>
    </subcellularLocation>
</comment>
<dbReference type="NCBIfam" id="TIGR00380">
    <property type="entry name" value="cobal_cbiB"/>
    <property type="match status" value="1"/>
</dbReference>
<evidence type="ECO:0000256" key="5">
    <source>
        <dbReference type="ARBA" id="ARBA00022573"/>
    </source>
</evidence>
<organism evidence="10 11">
    <name type="scientific">Acetobacter orientalis</name>
    <dbReference type="NCBI Taxonomy" id="146474"/>
    <lineage>
        <taxon>Bacteria</taxon>
        <taxon>Pseudomonadati</taxon>
        <taxon>Pseudomonadota</taxon>
        <taxon>Alphaproteobacteria</taxon>
        <taxon>Acetobacterales</taxon>
        <taxon>Acetobacteraceae</taxon>
        <taxon>Acetobacter</taxon>
    </lineage>
</organism>
<comment type="function">
    <text evidence="9">Converts cobyric acid to cobinamide by the addition of aminopropanol on the F carboxylic group.</text>
</comment>
<evidence type="ECO:0000256" key="2">
    <source>
        <dbReference type="ARBA" id="ARBA00004953"/>
    </source>
</evidence>
<feature type="transmembrane region" description="Helical" evidence="9">
    <location>
        <begin position="103"/>
        <end position="124"/>
    </location>
</feature>
<comment type="pathway">
    <text evidence="2 9">Cofactor biosynthesis; adenosylcobalamin biosynthesis.</text>
</comment>
<keyword evidence="6 9" id="KW-0812">Transmembrane</keyword>
<evidence type="ECO:0000256" key="1">
    <source>
        <dbReference type="ARBA" id="ARBA00004651"/>
    </source>
</evidence>
<evidence type="ECO:0000256" key="6">
    <source>
        <dbReference type="ARBA" id="ARBA00022692"/>
    </source>
</evidence>
<dbReference type="GO" id="GO:0009236">
    <property type="term" value="P:cobalamin biosynthetic process"/>
    <property type="evidence" value="ECO:0007669"/>
    <property type="project" value="UniProtKB-UniRule"/>
</dbReference>
<dbReference type="AlphaFoldDB" id="A0A2Z5ZK20"/>
<dbReference type="EMBL" id="AP018515">
    <property type="protein sequence ID" value="BBC80958.1"/>
    <property type="molecule type" value="Genomic_DNA"/>
</dbReference>
<protein>
    <recommendedName>
        <fullName evidence="9">Cobalamin biosynthesis protein CobD</fullName>
    </recommendedName>
</protein>
<dbReference type="GO" id="GO:0005886">
    <property type="term" value="C:plasma membrane"/>
    <property type="evidence" value="ECO:0007669"/>
    <property type="project" value="UniProtKB-SubCell"/>
</dbReference>
<evidence type="ECO:0000256" key="9">
    <source>
        <dbReference type="HAMAP-Rule" id="MF_00024"/>
    </source>
</evidence>
<dbReference type="GO" id="GO:0015420">
    <property type="term" value="F:ABC-type vitamin B12 transporter activity"/>
    <property type="evidence" value="ECO:0007669"/>
    <property type="project" value="UniProtKB-UniRule"/>
</dbReference>
<dbReference type="Proteomes" id="UP000270034">
    <property type="component" value="Chromosome"/>
</dbReference>
<dbReference type="HAMAP" id="MF_00024">
    <property type="entry name" value="CobD_CbiB"/>
    <property type="match status" value="1"/>
</dbReference>
<comment type="similarity">
    <text evidence="3 9">Belongs to the CobD/CbiB family.</text>
</comment>